<dbReference type="NCBIfam" id="TIGR00756">
    <property type="entry name" value="PPR"/>
    <property type="match status" value="3"/>
</dbReference>
<dbReference type="Proteomes" id="UP001153076">
    <property type="component" value="Unassembled WGS sequence"/>
</dbReference>
<dbReference type="AlphaFoldDB" id="A0A9Q1QTB7"/>
<dbReference type="PANTHER" id="PTHR47941">
    <property type="entry name" value="PENTATRICOPEPTIDE REPEAT-CONTAINING PROTEIN 3, MITOCHONDRIAL"/>
    <property type="match status" value="1"/>
</dbReference>
<evidence type="ECO:0000256" key="4">
    <source>
        <dbReference type="SAM" id="MobiDB-lite"/>
    </source>
</evidence>
<sequence>MTKRGLPSSSIWGNGGGAGPWNQRGIVPFLPLASTTNRCRCPLRGLEHLVLANAECLMSPDVSSTALEFNFMGSRIRGFRDIPTSISLSSSSAFSSSSSSSVYWVCLVLVRANLEKLLLPPFFAAPPSAVKPCERLSLSLSLRLNPTMAVTAILRTLLLSPRHSSLSSLSLLRPLFATAHLLPSVSSSHLNFKSPSNPTNIFALKSPTKPTLISPISRPFSISIHDKPNTKVNFSPPNSDSDSEPEPEPTQALDVPPPYDPFSKKPVIEEPEDPKNLQEVFHKMRTEGLFNNAVKMFDEMSKDGLTHEALELFREIKDKGQMPDVVAHTAVIEAYANAGQIKEAHRVYLRMLASGVAPNAYTYGVLIKSLAGDGKLGEVKKYVLEMMGKGMIPNCRVCVAVFEAFVREGKVEEGRELLSEMKKKGFVVDERGFREALKGKRGQIARTVMDVLFAK</sequence>
<feature type="repeat" description="PPR" evidence="3">
    <location>
        <begin position="394"/>
        <end position="428"/>
    </location>
</feature>
<dbReference type="InterPro" id="IPR002885">
    <property type="entry name" value="PPR_rpt"/>
</dbReference>
<name>A0A9Q1QTB7_9CARY</name>
<reference evidence="5" key="1">
    <citation type="submission" date="2022-04" db="EMBL/GenBank/DDBJ databases">
        <title>Carnegiea gigantea Genome sequencing and assembly v2.</title>
        <authorList>
            <person name="Copetti D."/>
            <person name="Sanderson M.J."/>
            <person name="Burquez A."/>
            <person name="Wojciechowski M.F."/>
        </authorList>
    </citation>
    <scope>NUCLEOTIDE SEQUENCE</scope>
    <source>
        <strain evidence="5">SGP5-SGP5p</strain>
        <tissue evidence="5">Aerial part</tissue>
    </source>
</reference>
<dbReference type="Gene3D" id="1.25.40.10">
    <property type="entry name" value="Tetratricopeptide repeat domain"/>
    <property type="match status" value="1"/>
</dbReference>
<dbReference type="EMBL" id="JAKOGI010000008">
    <property type="protein sequence ID" value="KAJ8451560.1"/>
    <property type="molecule type" value="Genomic_DNA"/>
</dbReference>
<evidence type="ECO:0000256" key="3">
    <source>
        <dbReference type="PROSITE-ProRule" id="PRU00708"/>
    </source>
</evidence>
<feature type="repeat" description="PPR" evidence="3">
    <location>
        <begin position="359"/>
        <end position="393"/>
    </location>
</feature>
<comment type="caution">
    <text evidence="5">The sequence shown here is derived from an EMBL/GenBank/DDBJ whole genome shotgun (WGS) entry which is preliminary data.</text>
</comment>
<evidence type="ECO:0000313" key="5">
    <source>
        <dbReference type="EMBL" id="KAJ8451560.1"/>
    </source>
</evidence>
<dbReference type="InterPro" id="IPR011990">
    <property type="entry name" value="TPR-like_helical_dom_sf"/>
</dbReference>
<feature type="compositionally biased region" description="Basic and acidic residues" evidence="4">
    <location>
        <begin position="262"/>
        <end position="273"/>
    </location>
</feature>
<feature type="repeat" description="PPR" evidence="3">
    <location>
        <begin position="324"/>
        <end position="358"/>
    </location>
</feature>
<dbReference type="Pfam" id="PF01535">
    <property type="entry name" value="PPR"/>
    <property type="match status" value="2"/>
</dbReference>
<comment type="similarity">
    <text evidence="1">Belongs to the PPR family. P subfamily.</text>
</comment>
<keyword evidence="6" id="KW-1185">Reference proteome</keyword>
<proteinExistence type="inferred from homology"/>
<evidence type="ECO:0000256" key="1">
    <source>
        <dbReference type="ARBA" id="ARBA00007626"/>
    </source>
</evidence>
<accession>A0A9Q1QTB7</accession>
<evidence type="ECO:0000313" key="6">
    <source>
        <dbReference type="Proteomes" id="UP001153076"/>
    </source>
</evidence>
<organism evidence="5 6">
    <name type="scientific">Carnegiea gigantea</name>
    <dbReference type="NCBI Taxonomy" id="171969"/>
    <lineage>
        <taxon>Eukaryota</taxon>
        <taxon>Viridiplantae</taxon>
        <taxon>Streptophyta</taxon>
        <taxon>Embryophyta</taxon>
        <taxon>Tracheophyta</taxon>
        <taxon>Spermatophyta</taxon>
        <taxon>Magnoliopsida</taxon>
        <taxon>eudicotyledons</taxon>
        <taxon>Gunneridae</taxon>
        <taxon>Pentapetalae</taxon>
        <taxon>Caryophyllales</taxon>
        <taxon>Cactineae</taxon>
        <taxon>Cactaceae</taxon>
        <taxon>Cactoideae</taxon>
        <taxon>Echinocereeae</taxon>
        <taxon>Carnegiea</taxon>
    </lineage>
</organism>
<dbReference type="OrthoDB" id="185373at2759"/>
<evidence type="ECO:0008006" key="7">
    <source>
        <dbReference type="Google" id="ProtNLM"/>
    </source>
</evidence>
<keyword evidence="2" id="KW-0677">Repeat</keyword>
<protein>
    <recommendedName>
        <fullName evidence="7">Pentatricopeptide repeat-containing protein</fullName>
    </recommendedName>
</protein>
<dbReference type="PROSITE" id="PS51375">
    <property type="entry name" value="PPR"/>
    <property type="match status" value="3"/>
</dbReference>
<feature type="region of interest" description="Disordered" evidence="4">
    <location>
        <begin position="224"/>
        <end position="273"/>
    </location>
</feature>
<dbReference type="Pfam" id="PF13041">
    <property type="entry name" value="PPR_2"/>
    <property type="match status" value="1"/>
</dbReference>
<evidence type="ECO:0000256" key="2">
    <source>
        <dbReference type="ARBA" id="ARBA00022737"/>
    </source>
</evidence>
<gene>
    <name evidence="5" type="ORF">Cgig2_018194</name>
</gene>